<dbReference type="Proteomes" id="UP000305881">
    <property type="component" value="Chromosome"/>
</dbReference>
<dbReference type="SUPFAM" id="SSF48452">
    <property type="entry name" value="TPR-like"/>
    <property type="match status" value="4"/>
</dbReference>
<feature type="repeat" description="TPR" evidence="3">
    <location>
        <begin position="532"/>
        <end position="565"/>
    </location>
</feature>
<feature type="repeat" description="TPR" evidence="3">
    <location>
        <begin position="223"/>
        <end position="256"/>
    </location>
</feature>
<evidence type="ECO:0000313" key="4">
    <source>
        <dbReference type="EMBL" id="QCW81754.1"/>
    </source>
</evidence>
<dbReference type="Pfam" id="PF13181">
    <property type="entry name" value="TPR_8"/>
    <property type="match status" value="1"/>
</dbReference>
<proteinExistence type="predicted"/>
<dbReference type="OrthoDB" id="7637125at2"/>
<evidence type="ECO:0000313" key="5">
    <source>
        <dbReference type="Proteomes" id="UP000305881"/>
    </source>
</evidence>
<dbReference type="InterPro" id="IPR051012">
    <property type="entry name" value="CellSynth/LPSAsmb/PSIAsmb"/>
</dbReference>
<reference evidence="5" key="1">
    <citation type="journal article" date="2019" name="J. Bacteriol.">
        <title>A Mutagenic Screen Identifies a TonB-Dependent Receptor Required for the Lanthanide Metal Switch in the Type I Methanotroph 'Methylotuvimicrobium buryatense' 5GB1C.</title>
        <authorList>
            <person name="Groom J.D."/>
            <person name="Ford S.M."/>
            <person name="Pesesky M.W."/>
            <person name="Lidstrom M.E."/>
        </authorList>
    </citation>
    <scope>NUCLEOTIDE SEQUENCE [LARGE SCALE GENOMIC DNA]</scope>
    <source>
        <strain evidence="5">5GB1C</strain>
    </source>
</reference>
<feature type="repeat" description="TPR" evidence="3">
    <location>
        <begin position="600"/>
        <end position="633"/>
    </location>
</feature>
<accession>A0A4P9UKM2</accession>
<dbReference type="InterPro" id="IPR011990">
    <property type="entry name" value="TPR-like_helical_dom_sf"/>
</dbReference>
<dbReference type="Gene3D" id="1.25.40.10">
    <property type="entry name" value="Tetratricopeptide repeat domain"/>
    <property type="match status" value="4"/>
</dbReference>
<keyword evidence="5" id="KW-1185">Reference proteome</keyword>
<dbReference type="PANTHER" id="PTHR45586:SF1">
    <property type="entry name" value="LIPOPOLYSACCHARIDE ASSEMBLY PROTEIN B"/>
    <property type="match status" value="1"/>
</dbReference>
<organism evidence="4 5">
    <name type="scientific">Methylotuvimicrobium buryatense</name>
    <name type="common">Methylomicrobium buryatense</name>
    <dbReference type="NCBI Taxonomy" id="95641"/>
    <lineage>
        <taxon>Bacteria</taxon>
        <taxon>Pseudomonadati</taxon>
        <taxon>Pseudomonadota</taxon>
        <taxon>Gammaproteobacteria</taxon>
        <taxon>Methylococcales</taxon>
        <taxon>Methylococcaceae</taxon>
        <taxon>Methylotuvimicrobium</taxon>
    </lineage>
</organism>
<gene>
    <name evidence="4" type="ORF">EQU24_05440</name>
</gene>
<dbReference type="AlphaFoldDB" id="A0A4P9UKM2"/>
<dbReference type="PROSITE" id="PS50293">
    <property type="entry name" value="TPR_REGION"/>
    <property type="match status" value="1"/>
</dbReference>
<dbReference type="PROSITE" id="PS50005">
    <property type="entry name" value="TPR"/>
    <property type="match status" value="8"/>
</dbReference>
<dbReference type="Pfam" id="PF13432">
    <property type="entry name" value="TPR_16"/>
    <property type="match status" value="4"/>
</dbReference>
<feature type="repeat" description="TPR" evidence="3">
    <location>
        <begin position="53"/>
        <end position="86"/>
    </location>
</feature>
<dbReference type="PANTHER" id="PTHR45586">
    <property type="entry name" value="TPR REPEAT-CONTAINING PROTEIN PA4667"/>
    <property type="match status" value="1"/>
</dbReference>
<feature type="repeat" description="TPR" evidence="3">
    <location>
        <begin position="771"/>
        <end position="804"/>
    </location>
</feature>
<name>A0A4P9UKM2_METBY</name>
<dbReference type="SMART" id="SM00028">
    <property type="entry name" value="TPR"/>
    <property type="match status" value="15"/>
</dbReference>
<dbReference type="KEGG" id="mbur:EQU24_05440"/>
<evidence type="ECO:0000256" key="2">
    <source>
        <dbReference type="ARBA" id="ARBA00022803"/>
    </source>
</evidence>
<protein>
    <submittedName>
        <fullName evidence="4">Tetratricopeptide repeat protein</fullName>
    </submittedName>
</protein>
<feature type="repeat" description="TPR" evidence="3">
    <location>
        <begin position="87"/>
        <end position="120"/>
    </location>
</feature>
<dbReference type="Pfam" id="PF14559">
    <property type="entry name" value="TPR_19"/>
    <property type="match status" value="2"/>
</dbReference>
<feature type="repeat" description="TPR" evidence="3">
    <location>
        <begin position="737"/>
        <end position="770"/>
    </location>
</feature>
<evidence type="ECO:0000256" key="1">
    <source>
        <dbReference type="ARBA" id="ARBA00022737"/>
    </source>
</evidence>
<dbReference type="InterPro" id="IPR019734">
    <property type="entry name" value="TPR_rpt"/>
</dbReference>
<evidence type="ECO:0000256" key="3">
    <source>
        <dbReference type="PROSITE-ProRule" id="PRU00339"/>
    </source>
</evidence>
<feature type="repeat" description="TPR" evidence="3">
    <location>
        <begin position="121"/>
        <end position="154"/>
    </location>
</feature>
<keyword evidence="2 3" id="KW-0802">TPR repeat</keyword>
<keyword evidence="1" id="KW-0677">Repeat</keyword>
<dbReference type="EMBL" id="CP035467">
    <property type="protein sequence ID" value="QCW81754.1"/>
    <property type="molecule type" value="Genomic_DNA"/>
</dbReference>
<dbReference type="Pfam" id="PF13414">
    <property type="entry name" value="TPR_11"/>
    <property type="match status" value="1"/>
</dbReference>
<dbReference type="STRING" id="675511.GCA_000341735_01924"/>
<sequence>MRRNYNRKIHQECPNFRTKKLFMKSFIRKYRSILFIILSSAALTACDDTERQMNEYLEQGKQLFKAGDYEQALAAFEQALEFKPDQVEALFESAETSVKLGNVQQAADLYRQVVNADPKHLKARVKLGQIYLLAGQVQDAETLMKQALAIDAESPDALVLQAGILAAQNSSDAAIVKAEAALAKRQGDVPAVLLLASLKAKSGKLDQAIEFVRGYADQNSDDTSLLLMLVNLYVKTQAFDKAEKTFEDIIKIEPKPLLHRKRLALFLIEHNQLDKAESVLRDAVIDLPDNRQAIVNLLDFLTEKRGPEIAEAELIPLLEEYPDDFVLKFGLVNLYLAQNLTDKAEQALLEIVEADSSGVQGINAENRLARLYANTGRNSQAAELLEFVLHKQPKQSDALILRGELALAESRLTDAIQDFREVLADRSNDVAVLKLLSTAHRLNQDPVPALENLEKIVQLQPADENARLELAELLLTTGNPGKAVQQIGALLQADPNHKKGLEALFKIYLSQRQWEQARRVSDAVQQAFPDEATGYYLAGLSYQAEGNSEKAVERFADALVNQPDAIEPLTQLVNTQLQLNKPDRALAKLQEAVKRQPEHFVAYNLMGGVLAAAGKANDAVAAFNKAIDIKPEWESPYRNLAGIYLNQNHKTKAVEVLIKGIEKTASTTLTGDLVALYHRDGAHDKALALLEENYRMQPTSAVALNNWVRYLTELGGDSATLDRAAKLAAPLAKTGHPDMLFTVAVLAYKQGSYEQAKELLLKVTALAPESAIAQYRLGMVYFKQGDHKRAKQHLERAVGKDEKFIGIEEAQQILKMLEDV</sequence>